<reference evidence="6 7" key="1">
    <citation type="submission" date="2016-05" db="EMBL/GenBank/DDBJ databases">
        <title>Nuclear genome of Blastocystis sp. subtype 1 NandII.</title>
        <authorList>
            <person name="Gentekaki E."/>
            <person name="Curtis B."/>
            <person name="Stairs C."/>
            <person name="Eme L."/>
            <person name="Herman E."/>
            <person name="Klimes V."/>
            <person name="Arias M.C."/>
            <person name="Elias M."/>
            <person name="Hilliou F."/>
            <person name="Klute M."/>
            <person name="Malik S.-B."/>
            <person name="Pightling A."/>
            <person name="Rachubinski R."/>
            <person name="Salas D."/>
            <person name="Schlacht A."/>
            <person name="Suga H."/>
            <person name="Archibald J."/>
            <person name="Ball S.G."/>
            <person name="Clark G."/>
            <person name="Dacks J."/>
            <person name="Van Der Giezen M."/>
            <person name="Tsaousis A."/>
            <person name="Roger A."/>
        </authorList>
    </citation>
    <scope>NUCLEOTIDE SEQUENCE [LARGE SCALE GENOMIC DNA]</scope>
    <source>
        <strain evidence="7">ATCC 50177 / NandII</strain>
    </source>
</reference>
<dbReference type="Proteomes" id="UP000078348">
    <property type="component" value="Unassembled WGS sequence"/>
</dbReference>
<feature type="coiled-coil region" evidence="4">
    <location>
        <begin position="18"/>
        <end position="61"/>
    </location>
</feature>
<dbReference type="AlphaFoldDB" id="A0A196SAV3"/>
<comment type="similarity">
    <text evidence="1">Belongs to the prokaryotic/mitochondrial release factor family.</text>
</comment>
<dbReference type="Gene3D" id="3.30.70.1660">
    <property type="match status" value="1"/>
</dbReference>
<proteinExistence type="inferred from homology"/>
<organism evidence="6 7">
    <name type="scientific">Blastocystis sp. subtype 1 (strain ATCC 50177 / NandII)</name>
    <dbReference type="NCBI Taxonomy" id="478820"/>
    <lineage>
        <taxon>Eukaryota</taxon>
        <taxon>Sar</taxon>
        <taxon>Stramenopiles</taxon>
        <taxon>Bigyra</taxon>
        <taxon>Opalozoa</taxon>
        <taxon>Opalinata</taxon>
        <taxon>Blastocystidae</taxon>
        <taxon>Blastocystis</taxon>
    </lineage>
</organism>
<evidence type="ECO:0000313" key="7">
    <source>
        <dbReference type="Proteomes" id="UP000078348"/>
    </source>
</evidence>
<evidence type="ECO:0000256" key="3">
    <source>
        <dbReference type="ARBA" id="ARBA00022917"/>
    </source>
</evidence>
<evidence type="ECO:0000256" key="1">
    <source>
        <dbReference type="ARBA" id="ARBA00010835"/>
    </source>
</evidence>
<dbReference type="OrthoDB" id="2019491at2759"/>
<protein>
    <submittedName>
        <fullName evidence="6">Peptide chain release factor 1</fullName>
    </submittedName>
</protein>
<evidence type="ECO:0000256" key="2">
    <source>
        <dbReference type="ARBA" id="ARBA00022481"/>
    </source>
</evidence>
<dbReference type="EMBL" id="LXWW01000281">
    <property type="protein sequence ID" value="OAO14180.1"/>
    <property type="molecule type" value="Genomic_DNA"/>
</dbReference>
<dbReference type="Pfam" id="PF00472">
    <property type="entry name" value="RF-1"/>
    <property type="match status" value="1"/>
</dbReference>
<name>A0A196SAV3_BLAHN</name>
<dbReference type="PANTHER" id="PTHR43804:SF7">
    <property type="entry name" value="LD18447P"/>
    <property type="match status" value="1"/>
</dbReference>
<keyword evidence="3" id="KW-0648">Protein biosynthesis</keyword>
<keyword evidence="4" id="KW-0175">Coiled coil</keyword>
<dbReference type="InterPro" id="IPR000352">
    <property type="entry name" value="Pep_chain_release_fac_I"/>
</dbReference>
<dbReference type="Gene3D" id="3.30.160.20">
    <property type="match status" value="1"/>
</dbReference>
<dbReference type="InterPro" id="IPR045853">
    <property type="entry name" value="Pep_chain_release_fac_I_sf"/>
</dbReference>
<comment type="caution">
    <text evidence="6">The sequence shown here is derived from an EMBL/GenBank/DDBJ whole genome shotgun (WGS) entry which is preliminary data.</text>
</comment>
<dbReference type="SMART" id="SM00937">
    <property type="entry name" value="PCRF"/>
    <property type="match status" value="1"/>
</dbReference>
<dbReference type="PANTHER" id="PTHR43804">
    <property type="entry name" value="LD18447P"/>
    <property type="match status" value="1"/>
</dbReference>
<dbReference type="FunFam" id="3.30.160.20:FF:000004">
    <property type="entry name" value="Peptide chain release factor 1"/>
    <property type="match status" value="1"/>
</dbReference>
<dbReference type="GO" id="GO:0003747">
    <property type="term" value="F:translation release factor activity"/>
    <property type="evidence" value="ECO:0007669"/>
    <property type="project" value="InterPro"/>
</dbReference>
<dbReference type="STRING" id="478820.A0A196SAV3"/>
<dbReference type="FunFam" id="3.30.70.1660:FF:000002">
    <property type="entry name" value="Peptide chain release factor 1"/>
    <property type="match status" value="1"/>
</dbReference>
<dbReference type="Gene3D" id="6.10.140.1950">
    <property type="match status" value="1"/>
</dbReference>
<dbReference type="Pfam" id="PF03462">
    <property type="entry name" value="PCRF"/>
    <property type="match status" value="1"/>
</dbReference>
<sequence>MNHELSALYDKYDCYKKYMRVTKEIQEAKEMIAEESDKEMIKLAEEDLSRLLKEEESIIEEANHISLPSNLEDKKNCTLEVRAGAGGAEASLFTEDIFNMYKNYCALKDWKWSILSLNTSSGGGIKEAIVKITGEGSYGTLRTESGVHRVQRVPETESQGRIHTSTMTVAVFPEVENVDLLIRPEDLRIDVYRSSGKGGQHVNKTESAVRITHIPTGIVVANQDERSQHMNKAKAMQILAIRLQNRQDAMMNEESRITDHRIGLTLYGMDKMMNGELLDEFAGALKRWRIQKEFEALEG</sequence>
<evidence type="ECO:0000259" key="5">
    <source>
        <dbReference type="PROSITE" id="PS00745"/>
    </source>
</evidence>
<keyword evidence="2" id="KW-0488">Methylation</keyword>
<keyword evidence="7" id="KW-1185">Reference proteome</keyword>
<evidence type="ECO:0000313" key="6">
    <source>
        <dbReference type="EMBL" id="OAO14180.1"/>
    </source>
</evidence>
<dbReference type="InterPro" id="IPR050057">
    <property type="entry name" value="Prokaryotic/Mito_RF"/>
</dbReference>
<dbReference type="InterPro" id="IPR005139">
    <property type="entry name" value="PCRF"/>
</dbReference>
<dbReference type="GO" id="GO:0005737">
    <property type="term" value="C:cytoplasm"/>
    <property type="evidence" value="ECO:0007669"/>
    <property type="project" value="UniProtKB-ARBA"/>
</dbReference>
<evidence type="ECO:0000256" key="4">
    <source>
        <dbReference type="SAM" id="Coils"/>
    </source>
</evidence>
<dbReference type="SUPFAM" id="SSF75620">
    <property type="entry name" value="Release factor"/>
    <property type="match status" value="1"/>
</dbReference>
<feature type="domain" description="Prokaryotic-type class I peptide chain release factors" evidence="5">
    <location>
        <begin position="193"/>
        <end position="209"/>
    </location>
</feature>
<dbReference type="PROSITE" id="PS00745">
    <property type="entry name" value="RF_PROK_I"/>
    <property type="match status" value="1"/>
</dbReference>
<accession>A0A196SAV3</accession>
<gene>
    <name evidence="6" type="ORF">AV274_4103</name>
</gene>